<dbReference type="STRING" id="3088.A0A383WFI2"/>
<protein>
    <recommendedName>
        <fullName evidence="4">starch synthase</fullName>
        <ecNumber evidence="4">2.4.1.21</ecNumber>
    </recommendedName>
</protein>
<dbReference type="Pfam" id="PF08323">
    <property type="entry name" value="Glyco_transf_5"/>
    <property type="match status" value="1"/>
</dbReference>
<dbReference type="GO" id="GO:0019252">
    <property type="term" value="P:starch biosynthetic process"/>
    <property type="evidence" value="ECO:0007669"/>
    <property type="project" value="UniProtKB-UniPathway"/>
</dbReference>
<feature type="compositionally biased region" description="Low complexity" evidence="9">
    <location>
        <begin position="324"/>
        <end position="380"/>
    </location>
</feature>
<comment type="similarity">
    <text evidence="3">Belongs to the glycosyltransferase 1 family. Bacterial/plant glycogen synthase subfamily.</text>
</comment>
<keyword evidence="7" id="KW-0750">Starch biosynthesis</keyword>
<dbReference type="Gene3D" id="3.40.50.2000">
    <property type="entry name" value="Glycogen Phosphorylase B"/>
    <property type="match status" value="2"/>
</dbReference>
<feature type="compositionally biased region" description="Low complexity" evidence="9">
    <location>
        <begin position="424"/>
        <end position="470"/>
    </location>
</feature>
<evidence type="ECO:0000256" key="1">
    <source>
        <dbReference type="ARBA" id="ARBA00001478"/>
    </source>
</evidence>
<dbReference type="CDD" id="cd03791">
    <property type="entry name" value="GT5_Glycogen_synthase_DULL1-like"/>
    <property type="match status" value="1"/>
</dbReference>
<dbReference type="Pfam" id="PF00534">
    <property type="entry name" value="Glycos_transf_1"/>
    <property type="match status" value="1"/>
</dbReference>
<evidence type="ECO:0000259" key="10">
    <source>
        <dbReference type="SMART" id="SM01066"/>
    </source>
</evidence>
<comment type="catalytic activity">
    <reaction evidence="1">
        <text>[(1-&gt;4)-alpha-D-glucosyl](n) + ADP-alpha-D-glucose = [(1-&gt;4)-alpha-D-glucosyl](n+1) + ADP + H(+)</text>
        <dbReference type="Rhea" id="RHEA:18189"/>
        <dbReference type="Rhea" id="RHEA-COMP:9584"/>
        <dbReference type="Rhea" id="RHEA-COMP:9587"/>
        <dbReference type="ChEBI" id="CHEBI:15378"/>
        <dbReference type="ChEBI" id="CHEBI:15444"/>
        <dbReference type="ChEBI" id="CHEBI:57498"/>
        <dbReference type="ChEBI" id="CHEBI:456216"/>
        <dbReference type="EC" id="2.4.1.21"/>
    </reaction>
</comment>
<gene>
    <name evidence="11" type="ORF">BQ4739_LOCUS15776</name>
</gene>
<dbReference type="HAMAP" id="MF_00484">
    <property type="entry name" value="Glycogen_synth"/>
    <property type="match status" value="1"/>
</dbReference>
<keyword evidence="8" id="KW-0175">Coiled coil</keyword>
<keyword evidence="6" id="KW-0808">Transferase</keyword>
<evidence type="ECO:0000256" key="7">
    <source>
        <dbReference type="ARBA" id="ARBA00022922"/>
    </source>
</evidence>
<feature type="compositionally biased region" description="Low complexity" evidence="9">
    <location>
        <begin position="397"/>
        <end position="410"/>
    </location>
</feature>
<dbReference type="GO" id="GO:2001070">
    <property type="term" value="F:starch binding"/>
    <property type="evidence" value="ECO:0007669"/>
    <property type="project" value="InterPro"/>
</dbReference>
<reference evidence="11 12" key="1">
    <citation type="submission" date="2016-10" db="EMBL/GenBank/DDBJ databases">
        <authorList>
            <person name="Cai Z."/>
        </authorList>
    </citation>
    <scope>NUCLEOTIDE SEQUENCE [LARGE SCALE GENOMIC DNA]</scope>
</reference>
<dbReference type="EC" id="2.4.1.21" evidence="4"/>
<dbReference type="PANTHER" id="PTHR46083">
    <property type="match status" value="1"/>
</dbReference>
<evidence type="ECO:0000313" key="11">
    <source>
        <dbReference type="EMBL" id="SZX75486.1"/>
    </source>
</evidence>
<evidence type="ECO:0000256" key="4">
    <source>
        <dbReference type="ARBA" id="ARBA00012588"/>
    </source>
</evidence>
<evidence type="ECO:0000313" key="12">
    <source>
        <dbReference type="Proteomes" id="UP000256970"/>
    </source>
</evidence>
<dbReference type="SUPFAM" id="SSF53756">
    <property type="entry name" value="UDP-Glycosyltransferase/glycogen phosphorylase"/>
    <property type="match status" value="1"/>
</dbReference>
<dbReference type="InterPro" id="IPR013534">
    <property type="entry name" value="Starch_synth_cat_dom"/>
</dbReference>
<organism evidence="11 12">
    <name type="scientific">Tetradesmus obliquus</name>
    <name type="common">Green alga</name>
    <name type="synonym">Acutodesmus obliquus</name>
    <dbReference type="NCBI Taxonomy" id="3088"/>
    <lineage>
        <taxon>Eukaryota</taxon>
        <taxon>Viridiplantae</taxon>
        <taxon>Chlorophyta</taxon>
        <taxon>core chlorophytes</taxon>
        <taxon>Chlorophyceae</taxon>
        <taxon>CS clade</taxon>
        <taxon>Sphaeropleales</taxon>
        <taxon>Scenedesmaceae</taxon>
        <taxon>Tetradesmus</taxon>
    </lineage>
</organism>
<evidence type="ECO:0000256" key="6">
    <source>
        <dbReference type="ARBA" id="ARBA00022679"/>
    </source>
</evidence>
<dbReference type="PANTHER" id="PTHR46083:SF5">
    <property type="entry name" value="STARCH SYNTHASE 3, CHLOROPLASTIC_AMYLOPLASTIC"/>
    <property type="match status" value="1"/>
</dbReference>
<evidence type="ECO:0000256" key="8">
    <source>
        <dbReference type="SAM" id="Coils"/>
    </source>
</evidence>
<evidence type="ECO:0000256" key="2">
    <source>
        <dbReference type="ARBA" id="ARBA00004727"/>
    </source>
</evidence>
<name>A0A383WFI2_TETOB</name>
<dbReference type="SMART" id="SM01066">
    <property type="entry name" value="CBM_25"/>
    <property type="match status" value="2"/>
</dbReference>
<dbReference type="InterPro" id="IPR011835">
    <property type="entry name" value="GS/SS"/>
</dbReference>
<sequence length="1504" mass="161729">MSVSSKCAGSAGLRQAGVNVVPTPLGARPRLSTLRAGDSSLLRRSCAAQQRPRTRQVSVSAASQLSQAELEELLAENAKLKQLLNSYAHKLKPEQVEKLTKQYEEIAALAAAAGLQLEPLPLPGTPGAPAAPAAAAAAPAAAPAAAAAAAGSGPAAAAAAPAKPKAVEFADDKVKAWVEKKGDVLSFKFEPNAPKGKSGPAAAAAPAAAAPQAQAKPAAAAPAAAKAPEQPKAAAAAAAANGQAPAPAAAASHPPAAASAVANFIQATKSKATAKPTTPQPAAAPGAAAPAAAPQQAGSSSSSSSSSSGGKKWRSAMGSDDKAPAAPAAAAAAAPPAAAAAPAAPKAPAQPPQASSSSSNGAAAQPAAAAAAAPQQAGGLRPPPPPAARAGNLKLTPAPQQQQQQKPPVQDFTGPTPTSPLFGSSSSSAAPAAAAKAAPPAAAAPSKAPAAASSSSSRPAGSSSSSSSTAIVDVGPPPPPPKKEEPLDIPDPVEKAVAAVKKLTPEEQARRDEAKRVLRANAQKEVDTHDPTKLAATRHSWLIFTVPEKPVAGADIMIYYNRTQSEALRERNRIQATLGYNAWEMNPEQARVDFYPSPIPHVDNSDFWATRFRIPENVYELNFVMTDGESLFDNNNGQDYTYALQAGITWEEWQVQAVERAEAQARAAVEAEEARRAEEAKQAAEEKKKRDRENATKRVTDLKNGFVWLREGGVNKRKVSDDPDAKTWWSVAPTPLVAGKTATLLYNSKAGPLAWIEDKRPKGKVVTSKTMPEGQQVPKLLRGFNNWAIKEQPLPMKFSRITGEEDELWWEVDFEVPKDAACVNFVVNCENGWDNNGGKDHKMAVALPPPYTAETVNEWAESFFEGFLAEETATRLKAEEEAAVRDAKRLKERTEQKEKAKAVLRRQMKHVMFTEPEVIEAGKPVTVYYCPDDTALAGSNQVYFTGGFNRWAHKRQLGPAAMRPPGINGRHWQIRFNVPKDALQLDFVFSNVPGGDGLYDSRSGFDYHLPITGGIGKMPGRLHVVNIAVEMAPVAKVGGLGDVVTALGRAVQEEGHLVEVILPRYDFFLQSPVLAGQMRYETEYDFFLQSPVLAGQMRYETEFDWGGTRIFVSTAIVEGLRCFFIEPRNGFFQTPTVYGRYDDEVRFDFFCKAALEFLLKTGRNPDILHCHDWSTAHVAKSFWEDYQPYGLSKPKVIFTIHNMNYGQKKIAEAANYCQKFTTVSPTYAFEVGSHPAIAGQTHKFMGIRNGIDTELWSPTENKFLPLPYDADTAEEGKRRAREQLRQRVNMSGWQDKPIVAVVSRLTPQKGVHLIKHAAYKALDRGCQFVLLGSAPDPKVQAEFDELANELGHGHVQDAGFVFAYDEPLSHLIYAGADVILVPSNFEPCGLTQMIAMRYGAVPVVRHTGGLRDTVFDVDNDKPRAAWEVVGSSDYLRDKVDETNGFAFEGMDSDGFDYAFNRCIDAYYNDRAWFRALQARVMRQDWSWNRPAIDYVELYYSAIRS</sequence>
<dbReference type="Proteomes" id="UP000256970">
    <property type="component" value="Unassembled WGS sequence"/>
</dbReference>
<evidence type="ECO:0000256" key="5">
    <source>
        <dbReference type="ARBA" id="ARBA00022676"/>
    </source>
</evidence>
<dbReference type="InterPro" id="IPR013783">
    <property type="entry name" value="Ig-like_fold"/>
</dbReference>
<dbReference type="UniPathway" id="UPA00152"/>
<feature type="domain" description="Carbohydrate binding module family 25" evidence="10">
    <location>
        <begin position="553"/>
        <end position="645"/>
    </location>
</feature>
<comment type="pathway">
    <text evidence="2">Glycan biosynthesis; starch biosynthesis.</text>
</comment>
<dbReference type="InterPro" id="IPR001296">
    <property type="entry name" value="Glyco_trans_1"/>
</dbReference>
<feature type="compositionally biased region" description="Low complexity" evidence="9">
    <location>
        <begin position="270"/>
        <end position="310"/>
    </location>
</feature>
<feature type="compositionally biased region" description="Polar residues" evidence="9">
    <location>
        <begin position="413"/>
        <end position="423"/>
    </location>
</feature>
<feature type="region of interest" description="Disordered" evidence="9">
    <location>
        <begin position="270"/>
        <end position="491"/>
    </location>
</feature>
<dbReference type="Pfam" id="PF16760">
    <property type="entry name" value="CBM53"/>
    <property type="match status" value="1"/>
</dbReference>
<proteinExistence type="inferred from homology"/>
<feature type="coiled-coil region" evidence="8">
    <location>
        <begin position="655"/>
        <end position="694"/>
    </location>
</feature>
<feature type="coiled-coil region" evidence="8">
    <location>
        <begin position="873"/>
        <end position="907"/>
    </location>
</feature>
<evidence type="ECO:0000256" key="3">
    <source>
        <dbReference type="ARBA" id="ARBA00010281"/>
    </source>
</evidence>
<dbReference type="InterPro" id="IPR005085">
    <property type="entry name" value="CBM25"/>
</dbReference>
<keyword evidence="12" id="KW-1185">Reference proteome</keyword>
<feature type="coiled-coil region" evidence="8">
    <location>
        <begin position="63"/>
        <end position="90"/>
    </location>
</feature>
<dbReference type="EMBL" id="FNXT01001234">
    <property type="protein sequence ID" value="SZX75486.1"/>
    <property type="molecule type" value="Genomic_DNA"/>
</dbReference>
<dbReference type="Gene3D" id="2.60.40.10">
    <property type="entry name" value="Immunoglobulins"/>
    <property type="match status" value="1"/>
</dbReference>
<dbReference type="GO" id="GO:0009011">
    <property type="term" value="F:alpha-1,4-glucan glucosyltransferase (ADP-glucose donor) activity"/>
    <property type="evidence" value="ECO:0007669"/>
    <property type="project" value="UniProtKB-EC"/>
</dbReference>
<dbReference type="GO" id="GO:0004373">
    <property type="term" value="F:alpha-1,4-glucan glucosyltransferase (UDP-glucose donor) activity"/>
    <property type="evidence" value="ECO:0007669"/>
    <property type="project" value="InterPro"/>
</dbReference>
<accession>A0A383WFI2</accession>
<evidence type="ECO:0000256" key="9">
    <source>
        <dbReference type="SAM" id="MobiDB-lite"/>
    </source>
</evidence>
<feature type="domain" description="Carbohydrate binding module family 25" evidence="10">
    <location>
        <begin position="922"/>
        <end position="1012"/>
    </location>
</feature>
<keyword evidence="5" id="KW-0328">Glycosyltransferase</keyword>
<feature type="region of interest" description="Disordered" evidence="9">
    <location>
        <begin position="219"/>
        <end position="256"/>
    </location>
</feature>